<dbReference type="EMBL" id="LXQA010588876">
    <property type="protein sequence ID" value="MCI60828.1"/>
    <property type="molecule type" value="Genomic_DNA"/>
</dbReference>
<sequence>RDLARIANQLSPGEYVCRLATYAQQSGAQLRILALTRLKSTPNSS</sequence>
<evidence type="ECO:0000313" key="2">
    <source>
        <dbReference type="Proteomes" id="UP000265520"/>
    </source>
</evidence>
<keyword evidence="2" id="KW-1185">Reference proteome</keyword>
<dbReference type="AlphaFoldDB" id="A0A392TIL1"/>
<proteinExistence type="predicted"/>
<organism evidence="1 2">
    <name type="scientific">Trifolium medium</name>
    <dbReference type="NCBI Taxonomy" id="97028"/>
    <lineage>
        <taxon>Eukaryota</taxon>
        <taxon>Viridiplantae</taxon>
        <taxon>Streptophyta</taxon>
        <taxon>Embryophyta</taxon>
        <taxon>Tracheophyta</taxon>
        <taxon>Spermatophyta</taxon>
        <taxon>Magnoliopsida</taxon>
        <taxon>eudicotyledons</taxon>
        <taxon>Gunneridae</taxon>
        <taxon>Pentapetalae</taxon>
        <taxon>rosids</taxon>
        <taxon>fabids</taxon>
        <taxon>Fabales</taxon>
        <taxon>Fabaceae</taxon>
        <taxon>Papilionoideae</taxon>
        <taxon>50 kb inversion clade</taxon>
        <taxon>NPAAA clade</taxon>
        <taxon>Hologalegina</taxon>
        <taxon>IRL clade</taxon>
        <taxon>Trifolieae</taxon>
        <taxon>Trifolium</taxon>
    </lineage>
</organism>
<comment type="caution">
    <text evidence="1">The sequence shown here is derived from an EMBL/GenBank/DDBJ whole genome shotgun (WGS) entry which is preliminary data.</text>
</comment>
<protein>
    <submittedName>
        <fullName evidence="1">Uncharacterized protein</fullName>
    </submittedName>
</protein>
<accession>A0A392TIL1</accession>
<reference evidence="1 2" key="1">
    <citation type="journal article" date="2018" name="Front. Plant Sci.">
        <title>Red Clover (Trifolium pratense) and Zigzag Clover (T. medium) - A Picture of Genomic Similarities and Differences.</title>
        <authorList>
            <person name="Dluhosova J."/>
            <person name="Istvanek J."/>
            <person name="Nedelnik J."/>
            <person name="Repkova J."/>
        </authorList>
    </citation>
    <scope>NUCLEOTIDE SEQUENCE [LARGE SCALE GENOMIC DNA]</scope>
    <source>
        <strain evidence="2">cv. 10/8</strain>
        <tissue evidence="1">Leaf</tissue>
    </source>
</reference>
<evidence type="ECO:0000313" key="1">
    <source>
        <dbReference type="EMBL" id="MCI60828.1"/>
    </source>
</evidence>
<name>A0A392TIL1_9FABA</name>
<dbReference type="Proteomes" id="UP000265520">
    <property type="component" value="Unassembled WGS sequence"/>
</dbReference>
<feature type="non-terminal residue" evidence="1">
    <location>
        <position position="1"/>
    </location>
</feature>